<evidence type="ECO:0000313" key="3">
    <source>
        <dbReference type="Proteomes" id="UP000011116"/>
    </source>
</evidence>
<evidence type="ECO:0008006" key="4">
    <source>
        <dbReference type="Google" id="ProtNLM"/>
    </source>
</evidence>
<name>A0A8I7B123_HORVV</name>
<dbReference type="EnsemblPlants" id="HORVU.MOREX.r3.1HG0054740.1">
    <property type="protein sequence ID" value="HORVU.MOREX.r3.1HG0054740.1.CDS1"/>
    <property type="gene ID" value="HORVU.MOREX.r3.1HG0054740"/>
</dbReference>
<protein>
    <recommendedName>
        <fullName evidence="4">No apical meristem-associated C-terminal domain-containing protein</fullName>
    </recommendedName>
</protein>
<dbReference type="Proteomes" id="UP000011116">
    <property type="component" value="Chromosome 1H"/>
</dbReference>
<organism evidence="2 3">
    <name type="scientific">Hordeum vulgare subsp. vulgare</name>
    <name type="common">Domesticated barley</name>
    <dbReference type="NCBI Taxonomy" id="112509"/>
    <lineage>
        <taxon>Eukaryota</taxon>
        <taxon>Viridiplantae</taxon>
        <taxon>Streptophyta</taxon>
        <taxon>Embryophyta</taxon>
        <taxon>Tracheophyta</taxon>
        <taxon>Spermatophyta</taxon>
        <taxon>Magnoliopsida</taxon>
        <taxon>Liliopsida</taxon>
        <taxon>Poales</taxon>
        <taxon>Poaceae</taxon>
        <taxon>BOP clade</taxon>
        <taxon>Pooideae</taxon>
        <taxon>Triticodae</taxon>
        <taxon>Triticeae</taxon>
        <taxon>Hordeinae</taxon>
        <taxon>Hordeum</taxon>
    </lineage>
</organism>
<dbReference type="Gramene" id="HORVU.MOREX.r3.1HG0054740.1">
    <property type="protein sequence ID" value="HORVU.MOREX.r3.1HG0054740.1.CDS1"/>
    <property type="gene ID" value="HORVU.MOREX.r3.1HG0054740"/>
</dbReference>
<dbReference type="AlphaFoldDB" id="A0A8I7B123"/>
<reference evidence="2" key="2">
    <citation type="submission" date="2020-10" db="EMBL/GenBank/DDBJ databases">
        <authorList>
            <person name="Scholz U."/>
            <person name="Mascher M."/>
            <person name="Fiebig A."/>
        </authorList>
    </citation>
    <scope>NUCLEOTIDE SEQUENCE [LARGE SCALE GENOMIC DNA]</scope>
    <source>
        <strain evidence="2">cv. Morex</strain>
    </source>
</reference>
<accession>A0A8I7B123</accession>
<sequence length="99" mass="11430">MHCYIEFEKYPKWQTHPPPQKKHKKTSDASPGTTSNDEDFDVCTNTLEEEIIPPGTKKDKKERLLKDSACKLSVESVWAQKIYKDDAKETAKNALRESF</sequence>
<keyword evidence="3" id="KW-1185">Reference proteome</keyword>
<dbReference type="Gramene" id="HORVU.MOREX.r2.1HG0043010.1">
    <property type="protein sequence ID" value="HORVU.MOREX.r2.1HG0043010.1.CDS.1"/>
    <property type="gene ID" value="HORVU.MOREX.r2.1HG0043010"/>
</dbReference>
<proteinExistence type="predicted"/>
<evidence type="ECO:0000256" key="1">
    <source>
        <dbReference type="SAM" id="MobiDB-lite"/>
    </source>
</evidence>
<reference evidence="2" key="3">
    <citation type="submission" date="2022-01" db="UniProtKB">
        <authorList>
            <consortium name="EnsemblPlants"/>
        </authorList>
    </citation>
    <scope>IDENTIFICATION</scope>
    <source>
        <strain evidence="2">subsp. vulgare</strain>
    </source>
</reference>
<feature type="region of interest" description="Disordered" evidence="1">
    <location>
        <begin position="12"/>
        <end position="41"/>
    </location>
</feature>
<reference evidence="3" key="1">
    <citation type="journal article" date="2012" name="Nature">
        <title>A physical, genetic and functional sequence assembly of the barley genome.</title>
        <authorList>
            <consortium name="The International Barley Genome Sequencing Consortium"/>
            <person name="Mayer K.F."/>
            <person name="Waugh R."/>
            <person name="Brown J.W."/>
            <person name="Schulman A."/>
            <person name="Langridge P."/>
            <person name="Platzer M."/>
            <person name="Fincher G.B."/>
            <person name="Muehlbauer G.J."/>
            <person name="Sato K."/>
            <person name="Close T.J."/>
            <person name="Wise R.P."/>
            <person name="Stein N."/>
        </authorList>
    </citation>
    <scope>NUCLEOTIDE SEQUENCE [LARGE SCALE GENOMIC DNA]</scope>
    <source>
        <strain evidence="3">cv. Morex</strain>
    </source>
</reference>
<evidence type="ECO:0000313" key="2">
    <source>
        <dbReference type="EnsemblPlants" id="HORVU.MOREX.r3.1HG0054740.1.CDS1"/>
    </source>
</evidence>